<comment type="caution">
    <text evidence="3">The sequence shown here is derived from an EMBL/GenBank/DDBJ whole genome shotgun (WGS) entry which is preliminary data.</text>
</comment>
<evidence type="ECO:0000313" key="3">
    <source>
        <dbReference type="EMBL" id="KAJ8752173.1"/>
    </source>
</evidence>
<reference evidence="3 4" key="1">
    <citation type="submission" date="2021-09" db="EMBL/GenBank/DDBJ databases">
        <title>Genomic insights and catalytic innovation underlie evolution of tropane alkaloids biosynthesis.</title>
        <authorList>
            <person name="Wang Y.-J."/>
            <person name="Tian T."/>
            <person name="Huang J.-P."/>
            <person name="Huang S.-X."/>
        </authorList>
    </citation>
    <scope>NUCLEOTIDE SEQUENCE [LARGE SCALE GENOMIC DNA]</scope>
    <source>
        <strain evidence="3">KIB-2018</strain>
        <tissue evidence="3">Leaf</tissue>
    </source>
</reference>
<dbReference type="SUPFAM" id="SSF48452">
    <property type="entry name" value="TPR-like"/>
    <property type="match status" value="2"/>
</dbReference>
<evidence type="ECO:0000256" key="2">
    <source>
        <dbReference type="SAM" id="Coils"/>
    </source>
</evidence>
<feature type="coiled-coil region" evidence="2">
    <location>
        <begin position="539"/>
        <end position="566"/>
    </location>
</feature>
<dbReference type="EMBL" id="JAIWQS010000010">
    <property type="protein sequence ID" value="KAJ8752173.1"/>
    <property type="molecule type" value="Genomic_DNA"/>
</dbReference>
<dbReference type="AlphaFoldDB" id="A0AAV8SIY0"/>
<accession>A0AAV8SIY0</accession>
<feature type="repeat" description="TPR" evidence="1">
    <location>
        <begin position="197"/>
        <end position="230"/>
    </location>
</feature>
<dbReference type="Pfam" id="PF13424">
    <property type="entry name" value="TPR_12"/>
    <property type="match status" value="2"/>
</dbReference>
<dbReference type="PROSITE" id="PS50005">
    <property type="entry name" value="TPR"/>
    <property type="match status" value="1"/>
</dbReference>
<dbReference type="Proteomes" id="UP001159364">
    <property type="component" value="Linkage Group LG10"/>
</dbReference>
<keyword evidence="2" id="KW-0175">Coiled coil</keyword>
<protein>
    <recommendedName>
        <fullName evidence="5">Kinesin light chain</fullName>
    </recommendedName>
</protein>
<dbReference type="InterPro" id="IPR011990">
    <property type="entry name" value="TPR-like_helical_dom_sf"/>
</dbReference>
<name>A0AAV8SIY0_9ROSI</name>
<dbReference type="InterPro" id="IPR019734">
    <property type="entry name" value="TPR_rpt"/>
</dbReference>
<dbReference type="PANTHER" id="PTHR47689:SF2">
    <property type="entry name" value="TETRATRICOPEPTIDE REPEAT (TPR)-LIKE SUPERFAMILY PROTEIN"/>
    <property type="match status" value="1"/>
</dbReference>
<evidence type="ECO:0008006" key="5">
    <source>
        <dbReference type="Google" id="ProtNLM"/>
    </source>
</evidence>
<keyword evidence="4" id="KW-1185">Reference proteome</keyword>
<dbReference type="Pfam" id="PF13374">
    <property type="entry name" value="TPR_10"/>
    <property type="match status" value="1"/>
</dbReference>
<dbReference type="PANTHER" id="PTHR47689">
    <property type="entry name" value="TETRATRICOPEPTIDE REPEAT (TPR)-LIKE SUPERFAMILY PROTEIN"/>
    <property type="match status" value="1"/>
</dbReference>
<evidence type="ECO:0000313" key="4">
    <source>
        <dbReference type="Proteomes" id="UP001159364"/>
    </source>
</evidence>
<proteinExistence type="predicted"/>
<dbReference type="SMART" id="SM00028">
    <property type="entry name" value="TPR"/>
    <property type="match status" value="5"/>
</dbReference>
<dbReference type="PROSITE" id="PS51257">
    <property type="entry name" value="PROKAR_LIPOPROTEIN"/>
    <property type="match status" value="1"/>
</dbReference>
<sequence length="568" mass="64505">MHLRQVARIFLRKFRLPSHIIVSSSSCCPNELPTQINYFHRHGSGNSSWRMNPHVWNVVAGQAAIMLGINSNLILSDASVGSSSENDLNGATVIGLQKVEDGSVVSNMHTSKWRIFTDKGREFFLQGKLNEAEKLFCSAIQEAREGFGERDPHVASACNNLAELYRIKKEFDKAEPLYLEAINLLEESFGQEDIRVGAALHNLGQFYHMQRKLEESRRCYERALKIKGRVLGYLHRDYAETMYRLGTVLYLQGKENDAEVLIQDSINILEMYLKSNHPTEAERVDRKILHLLELSKDFHKGQRIGIGRLQDDLYVLEEGRLAVEHQASFGNNGWKSLETVAAAERLALTLQATRNIKEASELLERCLDVRKILLPKDHIQIGANMLQLARVAMLISNTLRKINASEAMAELDKARELLCMSARIARQVLNKLRKELSSKKKNGALEEFTREGRTALIILLQSLGTLGLLEISRKEFRESMGYQSSTGGAASAFSECVYAYKEFEADRMVSGIREAKLEYLSCLKHLSNLISELTVREEEQSRRATLEELNNEIVHVEDEIAHHVKRKR</sequence>
<gene>
    <name evidence="3" type="ORF">K2173_003781</name>
</gene>
<evidence type="ECO:0000256" key="1">
    <source>
        <dbReference type="PROSITE-ProRule" id="PRU00339"/>
    </source>
</evidence>
<keyword evidence="1" id="KW-0802">TPR repeat</keyword>
<organism evidence="3 4">
    <name type="scientific">Erythroxylum novogranatense</name>
    <dbReference type="NCBI Taxonomy" id="1862640"/>
    <lineage>
        <taxon>Eukaryota</taxon>
        <taxon>Viridiplantae</taxon>
        <taxon>Streptophyta</taxon>
        <taxon>Embryophyta</taxon>
        <taxon>Tracheophyta</taxon>
        <taxon>Spermatophyta</taxon>
        <taxon>Magnoliopsida</taxon>
        <taxon>eudicotyledons</taxon>
        <taxon>Gunneridae</taxon>
        <taxon>Pentapetalae</taxon>
        <taxon>rosids</taxon>
        <taxon>fabids</taxon>
        <taxon>Malpighiales</taxon>
        <taxon>Erythroxylaceae</taxon>
        <taxon>Erythroxylum</taxon>
    </lineage>
</organism>
<dbReference type="Gene3D" id="1.25.40.10">
    <property type="entry name" value="Tetratricopeptide repeat domain"/>
    <property type="match status" value="2"/>
</dbReference>